<feature type="binding site" evidence="6">
    <location>
        <position position="43"/>
    </location>
    <ligand>
        <name>Mg(2+)</name>
        <dbReference type="ChEBI" id="CHEBI:18420"/>
    </ligand>
</feature>
<comment type="caution">
    <text evidence="7">The sequence shown here is derived from an EMBL/GenBank/DDBJ whole genome shotgun (WGS) entry which is preliminary data.</text>
</comment>
<gene>
    <name evidence="6" type="primary">nfi</name>
    <name evidence="7" type="ORF">DRP53_05200</name>
</gene>
<dbReference type="GO" id="GO:0043737">
    <property type="term" value="F:deoxyribonuclease V activity"/>
    <property type="evidence" value="ECO:0007669"/>
    <property type="project" value="UniProtKB-UniRule"/>
</dbReference>
<keyword evidence="3 6" id="KW-0540">Nuclease</keyword>
<evidence type="ECO:0000256" key="1">
    <source>
        <dbReference type="ARBA" id="ARBA00004496"/>
    </source>
</evidence>
<keyword evidence="6" id="KW-0227">DNA damage</keyword>
<feature type="site" description="Interaction with target DNA" evidence="6">
    <location>
        <position position="79"/>
    </location>
</feature>
<evidence type="ECO:0000256" key="5">
    <source>
        <dbReference type="ARBA" id="ARBA00022801"/>
    </source>
</evidence>
<evidence type="ECO:0000256" key="3">
    <source>
        <dbReference type="ARBA" id="ARBA00022722"/>
    </source>
</evidence>
<dbReference type="AlphaFoldDB" id="A0A660SK98"/>
<comment type="similarity">
    <text evidence="6">Belongs to the endonuclease V family.</text>
</comment>
<keyword evidence="5 6" id="KW-0378">Hydrolase</keyword>
<dbReference type="PANTHER" id="PTHR28511">
    <property type="entry name" value="ENDONUCLEASE V"/>
    <property type="match status" value="1"/>
</dbReference>
<evidence type="ECO:0000256" key="4">
    <source>
        <dbReference type="ARBA" id="ARBA00022759"/>
    </source>
</evidence>
<dbReference type="GO" id="GO:0003727">
    <property type="term" value="F:single-stranded RNA binding"/>
    <property type="evidence" value="ECO:0007669"/>
    <property type="project" value="TreeGrafter"/>
</dbReference>
<dbReference type="CDD" id="cd06559">
    <property type="entry name" value="Endonuclease_V"/>
    <property type="match status" value="1"/>
</dbReference>
<dbReference type="EC" id="3.1.21.7" evidence="6"/>
<comment type="subcellular location">
    <subcellularLocation>
        <location evidence="1 6">Cytoplasm</location>
    </subcellularLocation>
</comment>
<keyword evidence="6" id="KW-0234">DNA repair</keyword>
<organism evidence="7 8">
    <name type="scientific">candidate division WOR-3 bacterium</name>
    <dbReference type="NCBI Taxonomy" id="2052148"/>
    <lineage>
        <taxon>Bacteria</taxon>
        <taxon>Bacteria division WOR-3</taxon>
    </lineage>
</organism>
<dbReference type="Pfam" id="PF04493">
    <property type="entry name" value="Endonuclease_5"/>
    <property type="match status" value="1"/>
</dbReference>
<dbReference type="PANTHER" id="PTHR28511:SF1">
    <property type="entry name" value="ENDONUCLEASE V"/>
    <property type="match status" value="1"/>
</dbReference>
<dbReference type="GO" id="GO:0000287">
    <property type="term" value="F:magnesium ion binding"/>
    <property type="evidence" value="ECO:0007669"/>
    <property type="project" value="UniProtKB-UniRule"/>
</dbReference>
<keyword evidence="2 6" id="KW-0963">Cytoplasm</keyword>
<comment type="catalytic activity">
    <reaction evidence="6">
        <text>Endonucleolytic cleavage at apurinic or apyrimidinic sites to products with a 5'-phosphate.</text>
        <dbReference type="EC" id="3.1.21.7"/>
    </reaction>
</comment>
<sequence length="220" mass="24586">MLSSGSQRSSEIWADLSLLQQKLSKKVKIEPLSREVRLIGGCDCGIRKDKGIGVITVVELPGLREIEWSYWVGTIALPYRSGYLGFREVPLLVGAYRKLKNRPDLFLIDGQGIAHPRRIGLASHFGVVIDQPTIGCAKSKLIGDYREPPSTRGSYAPLLDGSELLGYVVRTKDNVRCLFASPGHRTDFPDALFWILHLTTGYRVPQPIRFAHHHAKEIQV</sequence>
<dbReference type="GO" id="GO:0006281">
    <property type="term" value="P:DNA repair"/>
    <property type="evidence" value="ECO:0007669"/>
    <property type="project" value="UniProtKB-UniRule"/>
</dbReference>
<name>A0A660SK98_UNCW3</name>
<dbReference type="Proteomes" id="UP000268469">
    <property type="component" value="Unassembled WGS sequence"/>
</dbReference>
<proteinExistence type="inferred from homology"/>
<dbReference type="GO" id="GO:0005737">
    <property type="term" value="C:cytoplasm"/>
    <property type="evidence" value="ECO:0007669"/>
    <property type="project" value="UniProtKB-SubCell"/>
</dbReference>
<evidence type="ECO:0000313" key="7">
    <source>
        <dbReference type="EMBL" id="RKX70380.1"/>
    </source>
</evidence>
<comment type="function">
    <text evidence="6">DNA repair enzyme involved in the repair of deaminated bases. Selectively cleaves double-stranded DNA at the second phosphodiester bond 3' to a deoxyinosine leaving behind the intact lesion on the nicked DNA.</text>
</comment>
<accession>A0A660SK98</accession>
<dbReference type="EMBL" id="QNBE01000041">
    <property type="protein sequence ID" value="RKX70380.1"/>
    <property type="molecule type" value="Genomic_DNA"/>
</dbReference>
<evidence type="ECO:0000256" key="2">
    <source>
        <dbReference type="ARBA" id="ARBA00022490"/>
    </source>
</evidence>
<protein>
    <recommendedName>
        <fullName evidence="6">Endonuclease V</fullName>
        <ecNumber evidence="6">3.1.21.7</ecNumber>
    </recommendedName>
    <alternativeName>
        <fullName evidence="6">Deoxyinosine 3'endonuclease</fullName>
    </alternativeName>
    <alternativeName>
        <fullName evidence="6">Deoxyribonuclease V</fullName>
        <shortName evidence="6">DNase V</shortName>
    </alternativeName>
</protein>
<dbReference type="HAMAP" id="MF_00801">
    <property type="entry name" value="Endonuclease_5"/>
    <property type="match status" value="1"/>
</dbReference>
<dbReference type="Gene3D" id="3.30.2170.10">
    <property type="entry name" value="archaeoglobus fulgidus dsm 4304 superfamily"/>
    <property type="match status" value="1"/>
</dbReference>
<keyword evidence="6" id="KW-0460">Magnesium</keyword>
<keyword evidence="6" id="KW-0479">Metal-binding</keyword>
<dbReference type="GO" id="GO:0016891">
    <property type="term" value="F:RNA endonuclease activity producing 5'-phosphomonoesters, hydrolytic mechanism"/>
    <property type="evidence" value="ECO:0007669"/>
    <property type="project" value="TreeGrafter"/>
</dbReference>
<dbReference type="InterPro" id="IPR007581">
    <property type="entry name" value="Endonuclease-V"/>
</dbReference>
<keyword evidence="4 6" id="KW-0255">Endonuclease</keyword>
<reference evidence="7 8" key="1">
    <citation type="submission" date="2018-06" db="EMBL/GenBank/DDBJ databases">
        <title>Extensive metabolic versatility and redundancy in microbially diverse, dynamic hydrothermal sediments.</title>
        <authorList>
            <person name="Dombrowski N."/>
            <person name="Teske A."/>
            <person name="Baker B.J."/>
        </authorList>
    </citation>
    <scope>NUCLEOTIDE SEQUENCE [LARGE SCALE GENOMIC DNA]</scope>
    <source>
        <strain evidence="7">B36_G15</strain>
    </source>
</reference>
<comment type="cofactor">
    <cofactor evidence="6">
        <name>Mg(2+)</name>
        <dbReference type="ChEBI" id="CHEBI:18420"/>
    </cofactor>
</comment>
<evidence type="ECO:0000313" key="8">
    <source>
        <dbReference type="Proteomes" id="UP000268469"/>
    </source>
</evidence>
<evidence type="ECO:0000256" key="6">
    <source>
        <dbReference type="HAMAP-Rule" id="MF_00801"/>
    </source>
</evidence>
<feature type="binding site" evidence="6">
    <location>
        <position position="109"/>
    </location>
    <ligand>
        <name>Mg(2+)</name>
        <dbReference type="ChEBI" id="CHEBI:18420"/>
    </ligand>
</feature>